<dbReference type="GO" id="GO:0071555">
    <property type="term" value="P:cell wall organization"/>
    <property type="evidence" value="ECO:0007669"/>
    <property type="project" value="UniProtKB-KW"/>
</dbReference>
<dbReference type="InterPro" id="IPR050396">
    <property type="entry name" value="Glycosyltr_51/Transpeptidase"/>
</dbReference>
<keyword evidence="11" id="KW-0511">Multifunctional enzyme</keyword>
<keyword evidence="4" id="KW-0645">Protease</keyword>
<feature type="transmembrane region" description="Helical" evidence="15">
    <location>
        <begin position="6"/>
        <end position="26"/>
    </location>
</feature>
<keyword evidence="2" id="KW-1003">Cell membrane</keyword>
<sequence>MKYFLYGILLVLITGLILFNYTYNIFINKSIFSINSNYNTYLFSNGNEIMPPKFKYTKISETPINLLFILLWSEDRDFFGHPGFNLKGFIRAIITNIKSGTSYGGSTITQQVVKNIYLTQKKLISRKILEIFISFWVERSYTKNEILESYINIAYLGNDINGFGAAAKRYFGKELRDLNLSEISILVGIINAPEYYNPYKYPLRAKNQALIILNSLLNNQLISKNEYKVYTQQLNEIIFKKPYFDENNFQLLLAIKNEESKLNLNGGGYIVKSTIDKDLFETVKNTWQASQSAIILDNKTGKIISFFGNQYDVFYSNRQIGSTIKPFYYLLALNKGFNINTVLRDEPLKIGNWAPQNFEKTYKGKTTLKDALIHSINIPSINLFLKLENSPQKSISTVESFLKEIGINGFYPHDITISLGTIESNVFNIAKAFSIFPNYGLIPEFYIIEEIYDKNGNLIYKKSPKIYKKIQNINNKSYSTMNDLLKQVVIEGTAKNLFAKKNEFHGKTGTAESSVWFSGYDAKIVLSIRKDGRFLLSTTHAIPIARKILNSYYSYNPITKVPNFSFYSTKNVVDPFETFISNRFNNKNLYFSKKNYIENIQNYETLFPDLFIKYYNNIKSNNFKLFEFDKLNIQKYINSLDLGDTFIYNDFVRDKLFLEYYFPDLAIEINK</sequence>
<evidence type="ECO:0000256" key="5">
    <source>
        <dbReference type="ARBA" id="ARBA00022676"/>
    </source>
</evidence>
<keyword evidence="12" id="KW-0961">Cell wall biogenesis/degradation</keyword>
<dbReference type="AlphaFoldDB" id="A0A1M4WYV7"/>
<evidence type="ECO:0000256" key="3">
    <source>
        <dbReference type="ARBA" id="ARBA00022645"/>
    </source>
</evidence>
<dbReference type="EC" id="2.4.99.28" evidence="13"/>
<evidence type="ECO:0000259" key="16">
    <source>
        <dbReference type="Pfam" id="PF00905"/>
    </source>
</evidence>
<feature type="domain" description="Glycosyl transferase family 51" evidence="17">
    <location>
        <begin position="53"/>
        <end position="215"/>
    </location>
</feature>
<keyword evidence="10 15" id="KW-0472">Membrane</keyword>
<dbReference type="GO" id="GO:0030288">
    <property type="term" value="C:outer membrane-bounded periplasmic space"/>
    <property type="evidence" value="ECO:0007669"/>
    <property type="project" value="TreeGrafter"/>
</dbReference>
<accession>A0A1M4WYV7</accession>
<evidence type="ECO:0000256" key="8">
    <source>
        <dbReference type="ARBA" id="ARBA00022960"/>
    </source>
</evidence>
<comment type="catalytic activity">
    <reaction evidence="14">
        <text>[GlcNAc-(1-&gt;4)-Mur2Ac(oyl-L-Ala-gamma-D-Glu-L-Lys-D-Ala-D-Ala)](n)-di-trans,octa-cis-undecaprenyl diphosphate + beta-D-GlcNAc-(1-&gt;4)-Mur2Ac(oyl-L-Ala-gamma-D-Glu-L-Lys-D-Ala-D-Ala)-di-trans,octa-cis-undecaprenyl diphosphate = [GlcNAc-(1-&gt;4)-Mur2Ac(oyl-L-Ala-gamma-D-Glu-L-Lys-D-Ala-D-Ala)](n+1)-di-trans,octa-cis-undecaprenyl diphosphate + di-trans,octa-cis-undecaprenyl diphosphate + H(+)</text>
        <dbReference type="Rhea" id="RHEA:23708"/>
        <dbReference type="Rhea" id="RHEA-COMP:9602"/>
        <dbReference type="Rhea" id="RHEA-COMP:9603"/>
        <dbReference type="ChEBI" id="CHEBI:15378"/>
        <dbReference type="ChEBI" id="CHEBI:58405"/>
        <dbReference type="ChEBI" id="CHEBI:60033"/>
        <dbReference type="ChEBI" id="CHEBI:78435"/>
        <dbReference type="EC" id="2.4.99.28"/>
    </reaction>
</comment>
<dbReference type="GO" id="GO:0005886">
    <property type="term" value="C:plasma membrane"/>
    <property type="evidence" value="ECO:0007669"/>
    <property type="project" value="UniProtKB-SubCell"/>
</dbReference>
<name>A0A1M4WYV7_MARH1</name>
<dbReference type="PANTHER" id="PTHR32282">
    <property type="entry name" value="BINDING PROTEIN TRANSPEPTIDASE, PUTATIVE-RELATED"/>
    <property type="match status" value="1"/>
</dbReference>
<dbReference type="SUPFAM" id="SSF53955">
    <property type="entry name" value="Lysozyme-like"/>
    <property type="match status" value="1"/>
</dbReference>
<keyword evidence="3 18" id="KW-0121">Carboxypeptidase</keyword>
<feature type="domain" description="Penicillin-binding protein transpeptidase" evidence="16">
    <location>
        <begin position="292"/>
        <end position="514"/>
    </location>
</feature>
<evidence type="ECO:0000256" key="4">
    <source>
        <dbReference type="ARBA" id="ARBA00022670"/>
    </source>
</evidence>
<dbReference type="GO" id="GO:0008360">
    <property type="term" value="P:regulation of cell shape"/>
    <property type="evidence" value="ECO:0007669"/>
    <property type="project" value="UniProtKB-KW"/>
</dbReference>
<dbReference type="GO" id="GO:0008955">
    <property type="term" value="F:peptidoglycan glycosyltransferase activity"/>
    <property type="evidence" value="ECO:0007669"/>
    <property type="project" value="UniProtKB-EC"/>
</dbReference>
<keyword evidence="6" id="KW-0808">Transferase</keyword>
<dbReference type="Pfam" id="PF00912">
    <property type="entry name" value="Transgly"/>
    <property type="match status" value="1"/>
</dbReference>
<dbReference type="Gene3D" id="1.10.3810.10">
    <property type="entry name" value="Biosynthetic peptidoglycan transglycosylase-like"/>
    <property type="match status" value="1"/>
</dbReference>
<dbReference type="InterPro" id="IPR023346">
    <property type="entry name" value="Lysozyme-like_dom_sf"/>
</dbReference>
<evidence type="ECO:0000256" key="14">
    <source>
        <dbReference type="ARBA" id="ARBA00049902"/>
    </source>
</evidence>
<comment type="caution">
    <text evidence="18">The sequence shown here is derived from an EMBL/GenBank/DDBJ whole genome shotgun (WGS) entry which is preliminary data.</text>
</comment>
<protein>
    <recommendedName>
        <fullName evidence="13">peptidoglycan glycosyltransferase</fullName>
        <ecNumber evidence="13">2.4.99.28</ecNumber>
    </recommendedName>
</protein>
<comment type="subcellular location">
    <subcellularLocation>
        <location evidence="1">Cell membrane</location>
    </subcellularLocation>
</comment>
<dbReference type="InterPro" id="IPR001460">
    <property type="entry name" value="PCN-bd_Tpept"/>
</dbReference>
<dbReference type="InterPro" id="IPR001264">
    <property type="entry name" value="Glyco_trans_51"/>
</dbReference>
<keyword evidence="8" id="KW-0133">Cell shape</keyword>
<evidence type="ECO:0000256" key="7">
    <source>
        <dbReference type="ARBA" id="ARBA00022801"/>
    </source>
</evidence>
<evidence type="ECO:0000256" key="2">
    <source>
        <dbReference type="ARBA" id="ARBA00022475"/>
    </source>
</evidence>
<dbReference type="Gene3D" id="3.40.710.10">
    <property type="entry name" value="DD-peptidase/beta-lactamase superfamily"/>
    <property type="match status" value="1"/>
</dbReference>
<organism evidence="18 19">
    <name type="scientific">Marinitoga hydrogenitolerans (strain DSM 16785 / JCM 12826 / AT1271)</name>
    <dbReference type="NCBI Taxonomy" id="1122195"/>
    <lineage>
        <taxon>Bacteria</taxon>
        <taxon>Thermotogati</taxon>
        <taxon>Thermotogota</taxon>
        <taxon>Thermotogae</taxon>
        <taxon>Petrotogales</taxon>
        <taxon>Petrotogaceae</taxon>
        <taxon>Marinitoga</taxon>
    </lineage>
</organism>
<dbReference type="PANTHER" id="PTHR32282:SF11">
    <property type="entry name" value="PENICILLIN-BINDING PROTEIN 1B"/>
    <property type="match status" value="1"/>
</dbReference>
<evidence type="ECO:0000256" key="15">
    <source>
        <dbReference type="SAM" id="Phobius"/>
    </source>
</evidence>
<keyword evidence="5" id="KW-0328">Glycosyltransferase</keyword>
<keyword evidence="9" id="KW-0573">Peptidoglycan synthesis</keyword>
<dbReference type="GO" id="GO:0009252">
    <property type="term" value="P:peptidoglycan biosynthetic process"/>
    <property type="evidence" value="ECO:0007669"/>
    <property type="project" value="UniProtKB-KW"/>
</dbReference>
<evidence type="ECO:0000313" key="19">
    <source>
        <dbReference type="Proteomes" id="UP000184334"/>
    </source>
</evidence>
<reference evidence="18" key="1">
    <citation type="submission" date="2016-11" db="EMBL/GenBank/DDBJ databases">
        <authorList>
            <person name="Varghese N."/>
            <person name="Submissions S."/>
        </authorList>
    </citation>
    <scope>NUCLEOTIDE SEQUENCE [LARGE SCALE GENOMIC DNA]</scope>
    <source>
        <strain evidence="18">DSM 16785</strain>
    </source>
</reference>
<dbReference type="GO" id="GO:0004180">
    <property type="term" value="F:carboxypeptidase activity"/>
    <property type="evidence" value="ECO:0007669"/>
    <property type="project" value="UniProtKB-KW"/>
</dbReference>
<dbReference type="Proteomes" id="UP000184334">
    <property type="component" value="Unassembled WGS sequence"/>
</dbReference>
<proteinExistence type="predicted"/>
<dbReference type="GO" id="GO:0006508">
    <property type="term" value="P:proteolysis"/>
    <property type="evidence" value="ECO:0007669"/>
    <property type="project" value="UniProtKB-KW"/>
</dbReference>
<evidence type="ECO:0000256" key="11">
    <source>
        <dbReference type="ARBA" id="ARBA00023268"/>
    </source>
</evidence>
<dbReference type="OrthoDB" id="9766909at2"/>
<dbReference type="RefSeq" id="WP_072864662.1">
    <property type="nucleotide sequence ID" value="NZ_FQUI01000019.1"/>
</dbReference>
<dbReference type="Pfam" id="PF00905">
    <property type="entry name" value="Transpeptidase"/>
    <property type="match status" value="1"/>
</dbReference>
<evidence type="ECO:0000256" key="10">
    <source>
        <dbReference type="ARBA" id="ARBA00023136"/>
    </source>
</evidence>
<gene>
    <name evidence="18" type="ORF">SAMN02745164_01288</name>
</gene>
<dbReference type="STRING" id="1122195.SAMN02745164_01288"/>
<evidence type="ECO:0000256" key="6">
    <source>
        <dbReference type="ARBA" id="ARBA00022679"/>
    </source>
</evidence>
<evidence type="ECO:0000256" key="12">
    <source>
        <dbReference type="ARBA" id="ARBA00023316"/>
    </source>
</evidence>
<keyword evidence="15" id="KW-1133">Transmembrane helix</keyword>
<evidence type="ECO:0000313" key="18">
    <source>
        <dbReference type="EMBL" id="SHE86243.1"/>
    </source>
</evidence>
<evidence type="ECO:0000256" key="13">
    <source>
        <dbReference type="ARBA" id="ARBA00044770"/>
    </source>
</evidence>
<evidence type="ECO:0000259" key="17">
    <source>
        <dbReference type="Pfam" id="PF00912"/>
    </source>
</evidence>
<dbReference type="InterPro" id="IPR036950">
    <property type="entry name" value="PBP_transglycosylase"/>
</dbReference>
<dbReference type="GO" id="GO:0008658">
    <property type="term" value="F:penicillin binding"/>
    <property type="evidence" value="ECO:0007669"/>
    <property type="project" value="InterPro"/>
</dbReference>
<dbReference type="InterPro" id="IPR012338">
    <property type="entry name" value="Beta-lactam/transpept-like"/>
</dbReference>
<evidence type="ECO:0000256" key="9">
    <source>
        <dbReference type="ARBA" id="ARBA00022984"/>
    </source>
</evidence>
<evidence type="ECO:0000256" key="1">
    <source>
        <dbReference type="ARBA" id="ARBA00004236"/>
    </source>
</evidence>
<keyword evidence="7" id="KW-0378">Hydrolase</keyword>
<keyword evidence="15" id="KW-0812">Transmembrane</keyword>
<keyword evidence="19" id="KW-1185">Reference proteome</keyword>
<dbReference type="EMBL" id="FQUI01000019">
    <property type="protein sequence ID" value="SHE86243.1"/>
    <property type="molecule type" value="Genomic_DNA"/>
</dbReference>
<dbReference type="SUPFAM" id="SSF56601">
    <property type="entry name" value="beta-lactamase/transpeptidase-like"/>
    <property type="match status" value="1"/>
</dbReference>